<evidence type="ECO:0000313" key="2">
    <source>
        <dbReference type="Proteomes" id="UP000422736"/>
    </source>
</evidence>
<dbReference type="PANTHER" id="PTHR28272">
    <property type="entry name" value="RIBONUCLEASES P/MRP PROTEIN SUBUNIT POP3"/>
    <property type="match status" value="1"/>
</dbReference>
<protein>
    <submittedName>
        <fullName evidence="1">Ribonucleases P/MRP protein subunit POP3</fullName>
    </submittedName>
</protein>
<keyword evidence="2" id="KW-1185">Reference proteome</keyword>
<name>A0ABX6EZR7_KLUMA</name>
<gene>
    <name evidence="1" type="primary">POP3</name>
    <name evidence="1" type="ORF">FIM1_5064</name>
</gene>
<dbReference type="Proteomes" id="UP000422736">
    <property type="component" value="Chromosome 8"/>
</dbReference>
<dbReference type="PANTHER" id="PTHR28272:SF1">
    <property type="entry name" value="RIBONUCLEASES P_MRP PROTEIN SUBUNIT POP3"/>
    <property type="match status" value="1"/>
</dbReference>
<accession>A0ABX6EZR7</accession>
<dbReference type="Pfam" id="PF08228">
    <property type="entry name" value="RNase_P_pop3"/>
    <property type="match status" value="1"/>
</dbReference>
<sequence>MSSVRKEEKRVAKRRQVYKPILENPFTNEGKYWPHVNEQKLVLELLEEKVLKKWKLLHEMKSEPEEQLRSVILGFNDIVRKLSDRSENPQKYMLFVCKKDNPAVLSAQIPILCETSVHDVLLVQLPRLSLAKFDDACGDKVHDGMCLVQTNPHFQDLGKLVANNVEPLDIPWLHSAQFTKTPVKLLRTTAPVVKKNPANKTKTKT</sequence>
<dbReference type="EMBL" id="CP015060">
    <property type="protein sequence ID" value="QGN17855.1"/>
    <property type="molecule type" value="Genomic_DNA"/>
</dbReference>
<reference evidence="1 2" key="1">
    <citation type="submission" date="2016-03" db="EMBL/GenBank/DDBJ databases">
        <title>How can Kluyveromyces marxianus grow so fast - potential evolutionary course in Saccharomyces Complex revealed by comparative genomics.</title>
        <authorList>
            <person name="Mo W."/>
            <person name="Lu W."/>
            <person name="Yang X."/>
            <person name="Qi J."/>
            <person name="Lv H."/>
        </authorList>
    </citation>
    <scope>NUCLEOTIDE SEQUENCE [LARGE SCALE GENOMIC DNA]</scope>
    <source>
        <strain evidence="1 2">FIM1</strain>
    </source>
</reference>
<proteinExistence type="predicted"/>
<organism evidence="1 2">
    <name type="scientific">Kluyveromyces marxianus</name>
    <name type="common">Yeast</name>
    <name type="synonym">Candida kefyr</name>
    <dbReference type="NCBI Taxonomy" id="4911"/>
    <lineage>
        <taxon>Eukaryota</taxon>
        <taxon>Fungi</taxon>
        <taxon>Dikarya</taxon>
        <taxon>Ascomycota</taxon>
        <taxon>Saccharomycotina</taxon>
        <taxon>Saccharomycetes</taxon>
        <taxon>Saccharomycetales</taxon>
        <taxon>Saccharomycetaceae</taxon>
        <taxon>Kluyveromyces</taxon>
    </lineage>
</organism>
<evidence type="ECO:0000313" key="1">
    <source>
        <dbReference type="EMBL" id="QGN17855.1"/>
    </source>
</evidence>
<dbReference type="InterPro" id="IPR013241">
    <property type="entry name" value="RNase_P_Pop3"/>
</dbReference>